<keyword evidence="2" id="KW-0689">Ribosomal protein</keyword>
<protein>
    <recommendedName>
        <fullName evidence="4">Large ribosomal subunit protein uL23m</fullName>
    </recommendedName>
</protein>
<dbReference type="AlphaFoldDB" id="A0A5C3N4Y2"/>
<name>A0A5C3N4Y2_9AGAM</name>
<feature type="region of interest" description="Disordered" evidence="5">
    <location>
        <begin position="1"/>
        <end position="59"/>
    </location>
</feature>
<feature type="region of interest" description="Disordered" evidence="5">
    <location>
        <begin position="299"/>
        <end position="318"/>
    </location>
</feature>
<evidence type="ECO:0000256" key="3">
    <source>
        <dbReference type="ARBA" id="ARBA00023274"/>
    </source>
</evidence>
<organism evidence="6 7">
    <name type="scientific">Heliocybe sulcata</name>
    <dbReference type="NCBI Taxonomy" id="5364"/>
    <lineage>
        <taxon>Eukaryota</taxon>
        <taxon>Fungi</taxon>
        <taxon>Dikarya</taxon>
        <taxon>Basidiomycota</taxon>
        <taxon>Agaricomycotina</taxon>
        <taxon>Agaricomycetes</taxon>
        <taxon>Gloeophyllales</taxon>
        <taxon>Gloeophyllaceae</taxon>
        <taxon>Heliocybe</taxon>
    </lineage>
</organism>
<evidence type="ECO:0000256" key="2">
    <source>
        <dbReference type="ARBA" id="ARBA00022980"/>
    </source>
</evidence>
<evidence type="ECO:0000256" key="5">
    <source>
        <dbReference type="SAM" id="MobiDB-lite"/>
    </source>
</evidence>
<feature type="compositionally biased region" description="Low complexity" evidence="5">
    <location>
        <begin position="20"/>
        <end position="29"/>
    </location>
</feature>
<sequence>MQALSKCFSRSYATLPPPAKAARTASAPRAVRERRSRKGTHERPPGFSDALPSGATPTEHERYTRLRALGEMVTRDGSHEYTEKEWLDQMNARRTRIRGIVQDTKGKDAGTARIVGQKVYLPNVLFRLVRNHTRPGHAYNPYEATFRLPQSITKTDIRSYLLSVYGVKTTYIHTDNYLSPIYRDPRTYTFTTKSYKTYKRAVVGLVDPFYYPLAVEDMNEKDREARQQWLEDKFGMEKTRDYRHFLLLRMTRKNASHATWKWSGAGPNRAAILRKIGLARSEREARIESTKKLILDARASGTSVSEALESREVDAQAS</sequence>
<evidence type="ECO:0000313" key="6">
    <source>
        <dbReference type="EMBL" id="TFK52075.1"/>
    </source>
</evidence>
<dbReference type="OrthoDB" id="275582at2759"/>
<evidence type="ECO:0000313" key="7">
    <source>
        <dbReference type="Proteomes" id="UP000305948"/>
    </source>
</evidence>
<reference evidence="6 7" key="1">
    <citation type="journal article" date="2019" name="Nat. Ecol. Evol.">
        <title>Megaphylogeny resolves global patterns of mushroom evolution.</title>
        <authorList>
            <person name="Varga T."/>
            <person name="Krizsan K."/>
            <person name="Foldi C."/>
            <person name="Dima B."/>
            <person name="Sanchez-Garcia M."/>
            <person name="Sanchez-Ramirez S."/>
            <person name="Szollosi G.J."/>
            <person name="Szarkandi J.G."/>
            <person name="Papp V."/>
            <person name="Albert L."/>
            <person name="Andreopoulos W."/>
            <person name="Angelini C."/>
            <person name="Antonin V."/>
            <person name="Barry K.W."/>
            <person name="Bougher N.L."/>
            <person name="Buchanan P."/>
            <person name="Buyck B."/>
            <person name="Bense V."/>
            <person name="Catcheside P."/>
            <person name="Chovatia M."/>
            <person name="Cooper J."/>
            <person name="Damon W."/>
            <person name="Desjardin D."/>
            <person name="Finy P."/>
            <person name="Geml J."/>
            <person name="Haridas S."/>
            <person name="Hughes K."/>
            <person name="Justo A."/>
            <person name="Karasinski D."/>
            <person name="Kautmanova I."/>
            <person name="Kiss B."/>
            <person name="Kocsube S."/>
            <person name="Kotiranta H."/>
            <person name="LaButti K.M."/>
            <person name="Lechner B.E."/>
            <person name="Liimatainen K."/>
            <person name="Lipzen A."/>
            <person name="Lukacs Z."/>
            <person name="Mihaltcheva S."/>
            <person name="Morgado L.N."/>
            <person name="Niskanen T."/>
            <person name="Noordeloos M.E."/>
            <person name="Ohm R.A."/>
            <person name="Ortiz-Santana B."/>
            <person name="Ovrebo C."/>
            <person name="Racz N."/>
            <person name="Riley R."/>
            <person name="Savchenko A."/>
            <person name="Shiryaev A."/>
            <person name="Soop K."/>
            <person name="Spirin V."/>
            <person name="Szebenyi C."/>
            <person name="Tomsovsky M."/>
            <person name="Tulloss R.E."/>
            <person name="Uehling J."/>
            <person name="Grigoriev I.V."/>
            <person name="Vagvolgyi C."/>
            <person name="Papp T."/>
            <person name="Martin F.M."/>
            <person name="Miettinen O."/>
            <person name="Hibbett D.S."/>
            <person name="Nagy L.G."/>
        </authorList>
    </citation>
    <scope>NUCLEOTIDE SEQUENCE [LARGE SCALE GENOMIC DNA]</scope>
    <source>
        <strain evidence="6 7">OMC1185</strain>
    </source>
</reference>
<dbReference type="Gene3D" id="3.30.70.330">
    <property type="match status" value="1"/>
</dbReference>
<dbReference type="InterPro" id="IPR012678">
    <property type="entry name" value="Ribosomal_uL23/eL15/eS24_sf"/>
</dbReference>
<dbReference type="GO" id="GO:0003735">
    <property type="term" value="F:structural constituent of ribosome"/>
    <property type="evidence" value="ECO:0007669"/>
    <property type="project" value="InterPro"/>
</dbReference>
<dbReference type="EMBL" id="ML213510">
    <property type="protein sequence ID" value="TFK52075.1"/>
    <property type="molecule type" value="Genomic_DNA"/>
</dbReference>
<keyword evidence="7" id="KW-1185">Reference proteome</keyword>
<dbReference type="GO" id="GO:0032543">
    <property type="term" value="P:mitochondrial translation"/>
    <property type="evidence" value="ECO:0007669"/>
    <property type="project" value="TreeGrafter"/>
</dbReference>
<gene>
    <name evidence="6" type="ORF">OE88DRAFT_1502650</name>
</gene>
<evidence type="ECO:0000256" key="4">
    <source>
        <dbReference type="ARBA" id="ARBA00039977"/>
    </source>
</evidence>
<dbReference type="Proteomes" id="UP000305948">
    <property type="component" value="Unassembled WGS sequence"/>
</dbReference>
<proteinExistence type="inferred from homology"/>
<accession>A0A5C3N4Y2</accession>
<dbReference type="SUPFAM" id="SSF54189">
    <property type="entry name" value="Ribosomal proteins S24e, L23 and L15e"/>
    <property type="match status" value="1"/>
</dbReference>
<comment type="similarity">
    <text evidence="1">Belongs to the universal ribosomal protein uL23 family.</text>
</comment>
<dbReference type="GO" id="GO:0005762">
    <property type="term" value="C:mitochondrial large ribosomal subunit"/>
    <property type="evidence" value="ECO:0007669"/>
    <property type="project" value="TreeGrafter"/>
</dbReference>
<dbReference type="InterPro" id="IPR012677">
    <property type="entry name" value="Nucleotide-bd_a/b_plait_sf"/>
</dbReference>
<feature type="compositionally biased region" description="Basic and acidic residues" evidence="5">
    <location>
        <begin position="308"/>
        <end position="318"/>
    </location>
</feature>
<dbReference type="PANTHER" id="PTHR12059">
    <property type="entry name" value="RIBOSOMAL PROTEIN L23-RELATED"/>
    <property type="match status" value="1"/>
</dbReference>
<dbReference type="PANTHER" id="PTHR12059:SF5">
    <property type="entry name" value="LARGE RIBOSOMAL SUBUNIT PROTEIN UL23M"/>
    <property type="match status" value="1"/>
</dbReference>
<dbReference type="InterPro" id="IPR013025">
    <property type="entry name" value="Ribosomal_uL23-like"/>
</dbReference>
<evidence type="ECO:0000256" key="1">
    <source>
        <dbReference type="ARBA" id="ARBA00006700"/>
    </source>
</evidence>
<keyword evidence="3" id="KW-0687">Ribonucleoprotein</keyword>
<dbReference type="STRING" id="5364.A0A5C3N4Y2"/>